<dbReference type="EMBL" id="OBEB01000006">
    <property type="protein sequence ID" value="SNY55833.1"/>
    <property type="molecule type" value="Genomic_DNA"/>
</dbReference>
<evidence type="ECO:0000256" key="4">
    <source>
        <dbReference type="RuleBase" id="RU003744"/>
    </source>
</evidence>
<organism evidence="7 8">
    <name type="scientific">Arsukibacterium tuosuense</name>
    <dbReference type="NCBI Taxonomy" id="1323745"/>
    <lineage>
        <taxon>Bacteria</taxon>
        <taxon>Pseudomonadati</taxon>
        <taxon>Pseudomonadota</taxon>
        <taxon>Gammaproteobacteria</taxon>
        <taxon>Chromatiales</taxon>
        <taxon>Chromatiaceae</taxon>
        <taxon>Arsukibacterium</taxon>
    </lineage>
</organism>
<dbReference type="PANTHER" id="PTHR35936:SF19">
    <property type="entry name" value="AMINO-ACID-BINDING PROTEIN YXEM-RELATED"/>
    <property type="match status" value="1"/>
</dbReference>
<dbReference type="GO" id="GO:0030313">
    <property type="term" value="C:cell envelope"/>
    <property type="evidence" value="ECO:0007669"/>
    <property type="project" value="UniProtKB-SubCell"/>
</dbReference>
<dbReference type="AlphaFoldDB" id="A0A285J707"/>
<comment type="similarity">
    <text evidence="2 4">Belongs to the bacterial solute-binding protein 3 family.</text>
</comment>
<evidence type="ECO:0000256" key="5">
    <source>
        <dbReference type="SAM" id="SignalP"/>
    </source>
</evidence>
<evidence type="ECO:0000259" key="6">
    <source>
        <dbReference type="SMART" id="SM00062"/>
    </source>
</evidence>
<protein>
    <submittedName>
        <fullName evidence="7">Amino acid ABC transporter substrate-binding protein, PAAT family</fullName>
    </submittedName>
</protein>
<dbReference type="Pfam" id="PF00497">
    <property type="entry name" value="SBP_bac_3"/>
    <property type="match status" value="1"/>
</dbReference>
<evidence type="ECO:0000313" key="7">
    <source>
        <dbReference type="EMBL" id="SNY55833.1"/>
    </source>
</evidence>
<dbReference type="PROSITE" id="PS01039">
    <property type="entry name" value="SBP_BACTERIAL_3"/>
    <property type="match status" value="1"/>
</dbReference>
<dbReference type="InterPro" id="IPR001638">
    <property type="entry name" value="Solute-binding_3/MltF_N"/>
</dbReference>
<gene>
    <name evidence="7" type="ORF">SAMN06297280_2991</name>
</gene>
<dbReference type="InterPro" id="IPR018313">
    <property type="entry name" value="SBP_3_CS"/>
</dbReference>
<evidence type="ECO:0000256" key="3">
    <source>
        <dbReference type="ARBA" id="ARBA00022729"/>
    </source>
</evidence>
<evidence type="ECO:0000256" key="2">
    <source>
        <dbReference type="ARBA" id="ARBA00010333"/>
    </source>
</evidence>
<feature type="chain" id="PRO_5012515618" evidence="5">
    <location>
        <begin position="25"/>
        <end position="274"/>
    </location>
</feature>
<dbReference type="Proteomes" id="UP000219353">
    <property type="component" value="Unassembled WGS sequence"/>
</dbReference>
<name>A0A285J707_9GAMM</name>
<dbReference type="PANTHER" id="PTHR35936">
    <property type="entry name" value="MEMBRANE-BOUND LYTIC MUREIN TRANSGLYCOSYLASE F"/>
    <property type="match status" value="1"/>
</dbReference>
<dbReference type="SUPFAM" id="SSF53850">
    <property type="entry name" value="Periplasmic binding protein-like II"/>
    <property type="match status" value="1"/>
</dbReference>
<evidence type="ECO:0000313" key="8">
    <source>
        <dbReference type="Proteomes" id="UP000219353"/>
    </source>
</evidence>
<sequence length="274" mass="30682">MKSIKLLVLLAVTLMLFSCKPVSEPEIAVPAEPVAQRMSAVPPQCSLTMGFDAWEPYQYMTVGNTVTGLDVELVRAVASEMQCELSIVQGSWVELLGLLKEGEIDFVLGASITEDRQTFAYFSEPYRQEQFSLFVRADDAELPVTSIQEFVSAGHKLGIVNEYYYGDEIAELYASAEFRPQFVGAIISEMNMARLLDEEIDGFLEDSFVATSILRRKGLDELIKPHQVTLGNNDVYVMFSRASVEEESVAEFNRGLAAIKQNGLYQQIVQRYQD</sequence>
<accession>A0A285J707</accession>
<comment type="subcellular location">
    <subcellularLocation>
        <location evidence="1">Cell envelope</location>
    </subcellularLocation>
</comment>
<dbReference type="SMART" id="SM00062">
    <property type="entry name" value="PBPb"/>
    <property type="match status" value="1"/>
</dbReference>
<proteinExistence type="inferred from homology"/>
<feature type="signal peptide" evidence="5">
    <location>
        <begin position="1"/>
        <end position="24"/>
    </location>
</feature>
<dbReference type="RefSeq" id="WP_245861667.1">
    <property type="nucleotide sequence ID" value="NZ_OBEB01000006.1"/>
</dbReference>
<feature type="domain" description="Solute-binding protein family 3/N-terminal" evidence="6">
    <location>
        <begin position="46"/>
        <end position="274"/>
    </location>
</feature>
<reference evidence="8" key="1">
    <citation type="submission" date="2017-09" db="EMBL/GenBank/DDBJ databases">
        <authorList>
            <person name="Varghese N."/>
            <person name="Submissions S."/>
        </authorList>
    </citation>
    <scope>NUCLEOTIDE SEQUENCE [LARGE SCALE GENOMIC DNA]</scope>
    <source>
        <strain evidence="8">CGMCC 1.12461</strain>
    </source>
</reference>
<keyword evidence="8" id="KW-1185">Reference proteome</keyword>
<dbReference type="Gene3D" id="3.40.190.10">
    <property type="entry name" value="Periplasmic binding protein-like II"/>
    <property type="match status" value="2"/>
</dbReference>
<keyword evidence="3 5" id="KW-0732">Signal</keyword>
<dbReference type="PROSITE" id="PS51257">
    <property type="entry name" value="PROKAR_LIPOPROTEIN"/>
    <property type="match status" value="1"/>
</dbReference>
<evidence type="ECO:0000256" key="1">
    <source>
        <dbReference type="ARBA" id="ARBA00004196"/>
    </source>
</evidence>